<dbReference type="InterPro" id="IPR006935">
    <property type="entry name" value="Helicase/UvrB_N"/>
</dbReference>
<keyword evidence="3" id="KW-0067">ATP-binding</keyword>
<keyword evidence="4" id="KW-1185">Reference proteome</keyword>
<keyword evidence="3" id="KW-0378">Hydrolase</keyword>
<dbReference type="EMBL" id="JACHHU010000008">
    <property type="protein sequence ID" value="MBB6542914.1"/>
    <property type="molecule type" value="Genomic_DNA"/>
</dbReference>
<comment type="caution">
    <text evidence="3">The sequence shown here is derived from an EMBL/GenBank/DDBJ whole genome shotgun (WGS) entry which is preliminary data.</text>
</comment>
<dbReference type="PANTHER" id="PTHR47962">
    <property type="entry name" value="ATP-DEPENDENT HELICASE LHR-RELATED-RELATED"/>
    <property type="match status" value="1"/>
</dbReference>
<feature type="domain" description="Helicase C-terminal" evidence="2">
    <location>
        <begin position="553"/>
        <end position="705"/>
    </location>
</feature>
<dbReference type="Pfam" id="PF00271">
    <property type="entry name" value="Helicase_C"/>
    <property type="match status" value="1"/>
</dbReference>
<dbReference type="InterPro" id="IPR052511">
    <property type="entry name" value="ATP-dep_Helicase"/>
</dbReference>
<evidence type="ECO:0000259" key="2">
    <source>
        <dbReference type="PROSITE" id="PS51194"/>
    </source>
</evidence>
<dbReference type="CDD" id="cd09203">
    <property type="entry name" value="PLDc_N_DEXD_b1"/>
    <property type="match status" value="1"/>
</dbReference>
<accession>A0A7X0NGD6</accession>
<dbReference type="Pfam" id="PF11907">
    <property type="entry name" value="DUF3427"/>
    <property type="match status" value="1"/>
</dbReference>
<dbReference type="AlphaFoldDB" id="A0A7X0NGD6"/>
<dbReference type="SUPFAM" id="SSF56024">
    <property type="entry name" value="Phospholipase D/nuclease"/>
    <property type="match status" value="1"/>
</dbReference>
<dbReference type="Pfam" id="PF04851">
    <property type="entry name" value="ResIII"/>
    <property type="match status" value="1"/>
</dbReference>
<dbReference type="Gene3D" id="3.40.50.300">
    <property type="entry name" value="P-loop containing nucleotide triphosphate hydrolases"/>
    <property type="match status" value="2"/>
</dbReference>
<dbReference type="SMART" id="SM00487">
    <property type="entry name" value="DEXDc"/>
    <property type="match status" value="1"/>
</dbReference>
<dbReference type="InterPro" id="IPR027417">
    <property type="entry name" value="P-loop_NTPase"/>
</dbReference>
<dbReference type="SMART" id="SM00490">
    <property type="entry name" value="HELICc"/>
    <property type="match status" value="1"/>
</dbReference>
<evidence type="ECO:0000259" key="1">
    <source>
        <dbReference type="PROSITE" id="PS51192"/>
    </source>
</evidence>
<proteinExistence type="predicted"/>
<dbReference type="GO" id="GO:0016887">
    <property type="term" value="F:ATP hydrolysis activity"/>
    <property type="evidence" value="ECO:0007669"/>
    <property type="project" value="TreeGrafter"/>
</dbReference>
<dbReference type="Gene3D" id="3.30.870.10">
    <property type="entry name" value="Endonuclease Chain A"/>
    <property type="match status" value="1"/>
</dbReference>
<dbReference type="SUPFAM" id="SSF52540">
    <property type="entry name" value="P-loop containing nucleoside triphosphate hydrolases"/>
    <property type="match status" value="1"/>
</dbReference>
<organism evidence="3 4">
    <name type="scientific">Thalassotalea piscium</name>
    <dbReference type="NCBI Taxonomy" id="1230533"/>
    <lineage>
        <taxon>Bacteria</taxon>
        <taxon>Pseudomonadati</taxon>
        <taxon>Pseudomonadota</taxon>
        <taxon>Gammaproteobacteria</taxon>
        <taxon>Alteromonadales</taxon>
        <taxon>Colwelliaceae</taxon>
        <taxon>Thalassotalea</taxon>
    </lineage>
</organism>
<dbReference type="InterPro" id="IPR021835">
    <property type="entry name" value="DUF3427"/>
</dbReference>
<protein>
    <submittedName>
        <fullName evidence="3">Superfamily II DNA or RNA helicase</fullName>
    </submittedName>
</protein>
<name>A0A7X0NGD6_9GAMM</name>
<feature type="domain" description="Helicase ATP-binding" evidence="1">
    <location>
        <begin position="335"/>
        <end position="494"/>
    </location>
</feature>
<dbReference type="Proteomes" id="UP000537141">
    <property type="component" value="Unassembled WGS sequence"/>
</dbReference>
<evidence type="ECO:0000313" key="3">
    <source>
        <dbReference type="EMBL" id="MBB6542914.1"/>
    </source>
</evidence>
<dbReference type="InterPro" id="IPR001650">
    <property type="entry name" value="Helicase_C-like"/>
</dbReference>
<dbReference type="Pfam" id="PF13091">
    <property type="entry name" value="PLDc_2"/>
    <property type="match status" value="1"/>
</dbReference>
<dbReference type="GO" id="GO:0005524">
    <property type="term" value="F:ATP binding"/>
    <property type="evidence" value="ECO:0007669"/>
    <property type="project" value="InterPro"/>
</dbReference>
<dbReference type="PROSITE" id="PS51192">
    <property type="entry name" value="HELICASE_ATP_BIND_1"/>
    <property type="match status" value="1"/>
</dbReference>
<dbReference type="RefSeq" id="WP_184423722.1">
    <property type="nucleotide sequence ID" value="NZ_AP027362.1"/>
</dbReference>
<dbReference type="CDD" id="cd18799">
    <property type="entry name" value="SF2_C_EcoAI-like"/>
    <property type="match status" value="1"/>
</dbReference>
<sequence length="1069" mass="121703">MKQTGIYEQLITQLVEQNLDRDSFYVGERSLEAGEAATWLSRFLTRLIEIAMDSVPNGETRISEQINLANTIVKWLSTHIKDKELISENLLDSQGKILTAIFDKSNPIAADLPKYVKSIMPITGLSQSELFCGSNVGVSLETEIKREIQSSDKIYWLVSFIKWAGIRIFKNELEAFTRSGKQLKIITTSYMGATDAKAVEFLATLPNTEVKLSYNTNRERLHAKSYLFMRDTGFHTGYIGSSNLSHSALTSGLEWNLKITSQEIPHIIEKSLSTFETYWQSPDFEHFDGKAQSKEKLHDALQAAKGSFNNTTPSFYFDIKPHSHQQTILEKLQVERELHDRYRNLVVAATGTGKTIISAFDFARFYDKNPEAKFLFIAHREEILKQAQGAYRGVIKNSNFGELWVGNNKPNKYHHLFASIQSLNSQMSNPIDTLALSEDYFDYIVIDEVHHIAAKSYREVLKHFSPKILLGLTATPERHDGTDILSDFCHVIAAEIRLPEAINQRHLSPFQYFAIDDDTDLSKIKWSKGRYDIAELTNLYTYNDQRVLRILQSLNEIITDIAQMRALAFCVSKEHANFMAKKFTLKNIACGVLTSDNSKDREVMQQRLKSKQINVLFVVDIFNEGVDIPELDTLLFLRPTESLTIFLQQLGRGLRLTDNKECCTILDFVGNSRPEYDFSHKFRALVGKTNQAIAKEIKQGFPHLPLGCRIELQEKTQTMILKNISQATLNKSRLINLIINFPHVTHLPLTLKNFLDINPNITLEDIYKVKVGKFGGWQALLAISKNKAIDESKQALYAAYYRAINNRLMICTSISYLRFIKALCDNNFALPLANFTGDTVNSEQLFTLMCHYDFWDKAGKQAGFNSLEESIAALRDKNLQTELSEVIEILIEQLEVSEFAMPKVGNAKVDLAPLKMHVRYPKEHILVAFGDSTFSKKSSNREGLLNVADANVELLFVTLNKNEKQFSATTMYHDYAISPTLFHWQTQNSAKPESGKGLNYIKQKENNKTFILFVREQAKDENGKTMGFVNFGPVDFVKYEGSQPMNITWKLKHPMPAYLWHETAKLAVG</sequence>
<dbReference type="GO" id="GO:0004386">
    <property type="term" value="F:helicase activity"/>
    <property type="evidence" value="ECO:0007669"/>
    <property type="project" value="UniProtKB-KW"/>
</dbReference>
<dbReference type="CDD" id="cd18032">
    <property type="entry name" value="DEXHc_RE_I_III_res"/>
    <property type="match status" value="1"/>
</dbReference>
<evidence type="ECO:0000313" key="4">
    <source>
        <dbReference type="Proteomes" id="UP000537141"/>
    </source>
</evidence>
<dbReference type="PROSITE" id="PS51194">
    <property type="entry name" value="HELICASE_CTER"/>
    <property type="match status" value="1"/>
</dbReference>
<keyword evidence="3" id="KW-0347">Helicase</keyword>
<dbReference type="InterPro" id="IPR025202">
    <property type="entry name" value="PLD-like_dom"/>
</dbReference>
<dbReference type="GO" id="GO:0003677">
    <property type="term" value="F:DNA binding"/>
    <property type="evidence" value="ECO:0007669"/>
    <property type="project" value="InterPro"/>
</dbReference>
<gene>
    <name evidence="3" type="ORF">HNQ55_001414</name>
</gene>
<dbReference type="InterPro" id="IPR014001">
    <property type="entry name" value="Helicase_ATP-bd"/>
</dbReference>
<dbReference type="PANTHER" id="PTHR47962:SF7">
    <property type="entry name" value="MITOCHONDRIAL ATP-DEPENDENT HELICASE IRC3-RELATED"/>
    <property type="match status" value="1"/>
</dbReference>
<keyword evidence="3" id="KW-0547">Nucleotide-binding</keyword>
<reference evidence="3 4" key="1">
    <citation type="submission" date="2020-08" db="EMBL/GenBank/DDBJ databases">
        <title>Genomic Encyclopedia of Type Strains, Phase IV (KMG-IV): sequencing the most valuable type-strain genomes for metagenomic binning, comparative biology and taxonomic classification.</title>
        <authorList>
            <person name="Goeker M."/>
        </authorList>
    </citation>
    <scope>NUCLEOTIDE SEQUENCE [LARGE SCALE GENOMIC DNA]</scope>
    <source>
        <strain evidence="3 4">DSM 26287</strain>
    </source>
</reference>